<protein>
    <recommendedName>
        <fullName evidence="1">Glycosyl transferase family 1 domain-containing protein</fullName>
    </recommendedName>
</protein>
<proteinExistence type="predicted"/>
<dbReference type="GO" id="GO:0006487">
    <property type="term" value="P:protein N-linked glycosylation"/>
    <property type="evidence" value="ECO:0007669"/>
    <property type="project" value="TreeGrafter"/>
</dbReference>
<gene>
    <name evidence="2" type="ORF">A2973_00890</name>
</gene>
<name>A0A1F6AWY4_9BACT</name>
<evidence type="ECO:0000259" key="1">
    <source>
        <dbReference type="Pfam" id="PF00534"/>
    </source>
</evidence>
<dbReference type="GO" id="GO:0016020">
    <property type="term" value="C:membrane"/>
    <property type="evidence" value="ECO:0007669"/>
    <property type="project" value="TreeGrafter"/>
</dbReference>
<dbReference type="Proteomes" id="UP000176409">
    <property type="component" value="Unassembled WGS sequence"/>
</dbReference>
<dbReference type="InterPro" id="IPR001296">
    <property type="entry name" value="Glyco_trans_1"/>
</dbReference>
<accession>A0A1F6AWY4</accession>
<organism evidence="2 3">
    <name type="scientific">Candidatus Gottesmanbacteria bacterium RIFCSPLOWO2_01_FULL_49_10</name>
    <dbReference type="NCBI Taxonomy" id="1798396"/>
    <lineage>
        <taxon>Bacteria</taxon>
        <taxon>Candidatus Gottesmaniibacteriota</taxon>
    </lineage>
</organism>
<feature type="domain" description="Glycosyl transferase family 1" evidence="1">
    <location>
        <begin position="155"/>
        <end position="326"/>
    </location>
</feature>
<dbReference type="SUPFAM" id="SSF53756">
    <property type="entry name" value="UDP-Glycosyltransferase/glycogen phosphorylase"/>
    <property type="match status" value="1"/>
</dbReference>
<dbReference type="PANTHER" id="PTHR45919:SF1">
    <property type="entry name" value="GDP-MAN:MAN(3)GLCNAC(2)-PP-DOL ALPHA-1,2-MANNOSYLTRANSFERASE"/>
    <property type="match status" value="1"/>
</dbReference>
<reference evidence="2 3" key="1">
    <citation type="journal article" date="2016" name="Nat. Commun.">
        <title>Thousands of microbial genomes shed light on interconnected biogeochemical processes in an aquifer system.</title>
        <authorList>
            <person name="Anantharaman K."/>
            <person name="Brown C.T."/>
            <person name="Hug L.A."/>
            <person name="Sharon I."/>
            <person name="Castelle C.J."/>
            <person name="Probst A.J."/>
            <person name="Thomas B.C."/>
            <person name="Singh A."/>
            <person name="Wilkins M.J."/>
            <person name="Karaoz U."/>
            <person name="Brodie E.L."/>
            <person name="Williams K.H."/>
            <person name="Hubbard S.S."/>
            <person name="Banfield J.F."/>
        </authorList>
    </citation>
    <scope>NUCLEOTIDE SEQUENCE [LARGE SCALE GENOMIC DNA]</scope>
</reference>
<comment type="caution">
    <text evidence="2">The sequence shown here is derived from an EMBL/GenBank/DDBJ whole genome shotgun (WGS) entry which is preliminary data.</text>
</comment>
<evidence type="ECO:0000313" key="2">
    <source>
        <dbReference type="EMBL" id="OGG29138.1"/>
    </source>
</evidence>
<dbReference type="STRING" id="1798396.A2973_00890"/>
<dbReference type="InterPro" id="IPR038013">
    <property type="entry name" value="ALG11"/>
</dbReference>
<evidence type="ECO:0000313" key="3">
    <source>
        <dbReference type="Proteomes" id="UP000176409"/>
    </source>
</evidence>
<dbReference type="GO" id="GO:0004377">
    <property type="term" value="F:GDP-Man:Man(3)GlcNAc(2)-PP-Dol alpha-1,2-mannosyltransferase activity"/>
    <property type="evidence" value="ECO:0007669"/>
    <property type="project" value="InterPro"/>
</dbReference>
<dbReference type="EMBL" id="MFJZ01000058">
    <property type="protein sequence ID" value="OGG29138.1"/>
    <property type="molecule type" value="Genomic_DNA"/>
</dbReference>
<dbReference type="AlphaFoldDB" id="A0A1F6AWY4"/>
<sequence>MKIGIYNPYVDTQSGGERYTLTLASHWSKVHDVSVFWDKSDILDETQKRLDIDLSRVNVARNIFRGSNIFKKLFLTRQYDLIFVLSDGSIPSTLAKRNILHYQVPFPTVAYSTVKLLRYQKIVCNSKFTKHALDYRVARGAMVIYPPVPPIQASERKKEKLILSVGRFTGFHTAKKQHVLMEAFAQGLKEKKWNGWKLVLAGGFLPGDQEYFDTLKEMAKGLPITIEANISCDCLTDYYRKSKIYWHAAGYGETDPRWMEHFGITTVEAMSAGAVPVVFAAGGQPEIVEDGKNGFLWRTVNELLEKTNNVIMNKKDAAIFQKNAIQTSKQFSVSRFCDAFDELLSQIAL</sequence>
<dbReference type="PANTHER" id="PTHR45919">
    <property type="entry name" value="GDP-MAN:MAN(3)GLCNAC(2)-PP-DOL ALPHA-1,2-MANNOSYLTRANSFERASE"/>
    <property type="match status" value="1"/>
</dbReference>
<dbReference type="Gene3D" id="3.40.50.2000">
    <property type="entry name" value="Glycogen Phosphorylase B"/>
    <property type="match status" value="1"/>
</dbReference>
<dbReference type="Pfam" id="PF00534">
    <property type="entry name" value="Glycos_transf_1"/>
    <property type="match status" value="1"/>
</dbReference>